<dbReference type="AlphaFoldDB" id="A0A0M0JRR5"/>
<keyword evidence="3 5" id="KW-0853">WD repeat</keyword>
<sequence>MLAPSFSDSASEAVGFESCWRGEISTKVGQAQTDPLEQAHQRTQHPKLKDMEMVTDPVEMIGAVPMVRSGFQKLKELDAFLEQCTPMLEAQLHRNLNTRAFEGHEVSWDEQYDQVSCLHALKHKGTRPASSPEGCTAVVWNAPGTVVAAAYGALDRNDWQRTPSMLCTWSVFRRSLDPSKADVALELSDCLTCLAFHPEDPALLAGGAYNGDVLLWRLGEKGDPLVGRSVLTNFTHHEPVQQLQWTRDPQRGKASGGYVLVSVAADGKMLVWSPSDGLKAPGMLEGASGLSFNAEDPTTFVVALEAGQLLKGSLLAHELRTVQSILREHAELPWSASAAALLTRVPGAQYHRLKSKVEKQAILTREREVLPAHVYAAAPEPRTLFASPIQFGYAAHTGPVYGLAYSPFHRNVILTAATDSSLRLYNQLQPAPFYVTEPSSVPLLAAQWSPARPCVFAVGAADGSLFIYDLKRSKAKPEVTLKVTSDKSAVTSLAFNPRSPELLATADAQGSVKIWRLSTALSEVRPRELETLRRMASRGLGVEPSAAEAEQEETEGYEEGFEEDD</sequence>
<dbReference type="SUPFAM" id="SSF50978">
    <property type="entry name" value="WD40 repeat-like"/>
    <property type="match status" value="1"/>
</dbReference>
<comment type="subcellular location">
    <subcellularLocation>
        <location evidence="1">Cytoplasm</location>
    </subcellularLocation>
</comment>
<reference evidence="8" key="1">
    <citation type="journal article" date="2015" name="PLoS Genet.">
        <title>Genome Sequence and Transcriptome Analyses of Chrysochromulina tobin: Metabolic Tools for Enhanced Algal Fitness in the Prominent Order Prymnesiales (Haptophyceae).</title>
        <authorList>
            <person name="Hovde B.T."/>
            <person name="Deodato C.R."/>
            <person name="Hunsperger H.M."/>
            <person name="Ryken S.A."/>
            <person name="Yost W."/>
            <person name="Jha R.K."/>
            <person name="Patterson J."/>
            <person name="Monnat R.J. Jr."/>
            <person name="Barlow S.B."/>
            <person name="Starkenburg S.R."/>
            <person name="Cattolico R.A."/>
        </authorList>
    </citation>
    <scope>NUCLEOTIDE SEQUENCE</scope>
    <source>
        <strain evidence="8">CCMP291</strain>
    </source>
</reference>
<evidence type="ECO:0000256" key="1">
    <source>
        <dbReference type="ARBA" id="ARBA00004496"/>
    </source>
</evidence>
<dbReference type="SMART" id="SM00320">
    <property type="entry name" value="WD40"/>
    <property type="match status" value="5"/>
</dbReference>
<keyword evidence="2" id="KW-0963">Cytoplasm</keyword>
<dbReference type="GO" id="GO:0005868">
    <property type="term" value="C:cytoplasmic dynein complex"/>
    <property type="evidence" value="ECO:0007669"/>
    <property type="project" value="TreeGrafter"/>
</dbReference>
<accession>A0A0M0JRR5</accession>
<dbReference type="PANTHER" id="PTHR12442:SF26">
    <property type="entry name" value="CYTOPLASMIC DYNEIN 2 INTERMEDIATE CHAIN 2"/>
    <property type="match status" value="1"/>
</dbReference>
<dbReference type="OrthoDB" id="445052at2759"/>
<dbReference type="EMBL" id="JWZX01002487">
    <property type="protein sequence ID" value="KOO28957.1"/>
    <property type="molecule type" value="Genomic_DNA"/>
</dbReference>
<evidence type="ECO:0000256" key="3">
    <source>
        <dbReference type="ARBA" id="ARBA00022574"/>
    </source>
</evidence>
<feature type="repeat" description="WD" evidence="5">
    <location>
        <begin position="483"/>
        <end position="519"/>
    </location>
</feature>
<dbReference type="InterPro" id="IPR036322">
    <property type="entry name" value="WD40_repeat_dom_sf"/>
</dbReference>
<dbReference type="InterPro" id="IPR015943">
    <property type="entry name" value="WD40/YVTN_repeat-like_dom_sf"/>
</dbReference>
<dbReference type="Proteomes" id="UP000037460">
    <property type="component" value="Unassembled WGS sequence"/>
</dbReference>
<dbReference type="PROSITE" id="PS50082">
    <property type="entry name" value="WD_REPEATS_2"/>
    <property type="match status" value="2"/>
</dbReference>
<dbReference type="Pfam" id="PF00400">
    <property type="entry name" value="WD40"/>
    <property type="match status" value="2"/>
</dbReference>
<keyword evidence="8" id="KW-1185">Reference proteome</keyword>
<dbReference type="PANTHER" id="PTHR12442">
    <property type="entry name" value="DYNEIN INTERMEDIATE CHAIN"/>
    <property type="match status" value="1"/>
</dbReference>
<evidence type="ECO:0000256" key="5">
    <source>
        <dbReference type="PROSITE-ProRule" id="PRU00221"/>
    </source>
</evidence>
<organism evidence="7 8">
    <name type="scientific">Chrysochromulina tobinii</name>
    <dbReference type="NCBI Taxonomy" id="1460289"/>
    <lineage>
        <taxon>Eukaryota</taxon>
        <taxon>Haptista</taxon>
        <taxon>Haptophyta</taxon>
        <taxon>Prymnesiophyceae</taxon>
        <taxon>Prymnesiales</taxon>
        <taxon>Chrysochromulinaceae</taxon>
        <taxon>Chrysochromulina</taxon>
    </lineage>
</organism>
<evidence type="ECO:0000256" key="4">
    <source>
        <dbReference type="ARBA" id="ARBA00022737"/>
    </source>
</evidence>
<gene>
    <name evidence="7" type="ORF">Ctob_006483</name>
</gene>
<dbReference type="InterPro" id="IPR050687">
    <property type="entry name" value="Dynein_IC"/>
</dbReference>
<keyword evidence="4" id="KW-0677">Repeat</keyword>
<evidence type="ECO:0000256" key="2">
    <source>
        <dbReference type="ARBA" id="ARBA00022490"/>
    </source>
</evidence>
<name>A0A0M0JRR5_9EUKA</name>
<dbReference type="Gene3D" id="2.130.10.10">
    <property type="entry name" value="YVTN repeat-like/Quinoprotein amine dehydrogenase"/>
    <property type="match status" value="2"/>
</dbReference>
<proteinExistence type="predicted"/>
<dbReference type="InterPro" id="IPR001680">
    <property type="entry name" value="WD40_rpt"/>
</dbReference>
<feature type="region of interest" description="Disordered" evidence="6">
    <location>
        <begin position="536"/>
        <end position="565"/>
    </location>
</feature>
<dbReference type="PROSITE" id="PS50294">
    <property type="entry name" value="WD_REPEATS_REGION"/>
    <property type="match status" value="1"/>
</dbReference>
<dbReference type="GO" id="GO:0097014">
    <property type="term" value="C:ciliary plasm"/>
    <property type="evidence" value="ECO:0007669"/>
    <property type="project" value="TreeGrafter"/>
</dbReference>
<dbReference type="GO" id="GO:0045503">
    <property type="term" value="F:dynein light chain binding"/>
    <property type="evidence" value="ECO:0007669"/>
    <property type="project" value="TreeGrafter"/>
</dbReference>
<evidence type="ECO:0000313" key="7">
    <source>
        <dbReference type="EMBL" id="KOO28957.1"/>
    </source>
</evidence>
<evidence type="ECO:0000256" key="6">
    <source>
        <dbReference type="SAM" id="MobiDB-lite"/>
    </source>
</evidence>
<comment type="caution">
    <text evidence="7">The sequence shown here is derived from an EMBL/GenBank/DDBJ whole genome shotgun (WGS) entry which is preliminary data.</text>
</comment>
<feature type="repeat" description="WD" evidence="5">
    <location>
        <begin position="393"/>
        <end position="426"/>
    </location>
</feature>
<protein>
    <submittedName>
        <fullName evidence="7">Wd repeat-containing protein 34</fullName>
    </submittedName>
</protein>
<dbReference type="GO" id="GO:0042073">
    <property type="term" value="P:intraciliary transport"/>
    <property type="evidence" value="ECO:0007669"/>
    <property type="project" value="TreeGrafter"/>
</dbReference>
<feature type="compositionally biased region" description="Acidic residues" evidence="6">
    <location>
        <begin position="549"/>
        <end position="565"/>
    </location>
</feature>
<evidence type="ECO:0000313" key="8">
    <source>
        <dbReference type="Proteomes" id="UP000037460"/>
    </source>
</evidence>
<dbReference type="GO" id="GO:0045504">
    <property type="term" value="F:dynein heavy chain binding"/>
    <property type="evidence" value="ECO:0007669"/>
    <property type="project" value="TreeGrafter"/>
</dbReference>